<protein>
    <recommendedName>
        <fullName evidence="3">Ribosomal protein S1</fullName>
    </recommendedName>
</protein>
<comment type="caution">
    <text evidence="2">The sequence shown here is derived from an EMBL/GenBank/DDBJ whole genome shotgun (WGS) entry which is preliminary data.</text>
</comment>
<dbReference type="OrthoDB" id="1702147at2759"/>
<accession>A0A396H9Z2</accession>
<keyword evidence="1" id="KW-0472">Membrane</keyword>
<keyword evidence="1" id="KW-1133">Transmembrane helix</keyword>
<dbReference type="Gramene" id="rna34342">
    <property type="protein sequence ID" value="RHN50089.1"/>
    <property type="gene ID" value="gene34342"/>
</dbReference>
<evidence type="ECO:0008006" key="3">
    <source>
        <dbReference type="Google" id="ProtNLM"/>
    </source>
</evidence>
<name>A0A396H9Z2_MEDTR</name>
<keyword evidence="1" id="KW-0812">Transmembrane</keyword>
<reference evidence="2" key="1">
    <citation type="journal article" date="2018" name="Nat. Plants">
        <title>Whole-genome landscape of Medicago truncatula symbiotic genes.</title>
        <authorList>
            <person name="Pecrix Y."/>
            <person name="Gamas P."/>
            <person name="Carrere S."/>
        </authorList>
    </citation>
    <scope>NUCLEOTIDE SEQUENCE</scope>
    <source>
        <tissue evidence="2">Leaves</tissue>
    </source>
</reference>
<proteinExistence type="predicted"/>
<gene>
    <name evidence="2" type="ORF">MtrunA17_Chr6g0453651</name>
</gene>
<dbReference type="Proteomes" id="UP000265566">
    <property type="component" value="Chromosome 6"/>
</dbReference>
<evidence type="ECO:0000313" key="2">
    <source>
        <dbReference type="EMBL" id="RHN50089.1"/>
    </source>
</evidence>
<feature type="transmembrane region" description="Helical" evidence="1">
    <location>
        <begin position="156"/>
        <end position="173"/>
    </location>
</feature>
<dbReference type="AlphaFoldDB" id="A0A396H9Z2"/>
<evidence type="ECO:0000256" key="1">
    <source>
        <dbReference type="SAM" id="Phobius"/>
    </source>
</evidence>
<organism evidence="2">
    <name type="scientific">Medicago truncatula</name>
    <name type="common">Barrel medic</name>
    <name type="synonym">Medicago tribuloides</name>
    <dbReference type="NCBI Taxonomy" id="3880"/>
    <lineage>
        <taxon>Eukaryota</taxon>
        <taxon>Viridiplantae</taxon>
        <taxon>Streptophyta</taxon>
        <taxon>Embryophyta</taxon>
        <taxon>Tracheophyta</taxon>
        <taxon>Spermatophyta</taxon>
        <taxon>Magnoliopsida</taxon>
        <taxon>eudicotyledons</taxon>
        <taxon>Gunneridae</taxon>
        <taxon>Pentapetalae</taxon>
        <taxon>rosids</taxon>
        <taxon>fabids</taxon>
        <taxon>Fabales</taxon>
        <taxon>Fabaceae</taxon>
        <taxon>Papilionoideae</taxon>
        <taxon>50 kb inversion clade</taxon>
        <taxon>NPAAA clade</taxon>
        <taxon>Hologalegina</taxon>
        <taxon>IRL clade</taxon>
        <taxon>Trifolieae</taxon>
        <taxon>Medicago</taxon>
    </lineage>
</organism>
<sequence length="204" mass="23161">MSIYLSRLFPRCNSSSFLCSGKALQSEVLRLGKETFLVDAGPGTPKNCLRDELTGVPINRATRFENKVGFLDRAAGETHIRKKNLERLFIDLVAGEPLIKERAAARFNDMAGSTDVVAGEPLLLLPRRFRQDRAWMKLNKIWRTNTKVKGFIIDKVRGGYSVAIAGFIAYLPFRSHSKRQRRRISNDQFTIESINPKNKSIMVF</sequence>
<dbReference type="EMBL" id="PSQE01000006">
    <property type="protein sequence ID" value="RHN50089.1"/>
    <property type="molecule type" value="Genomic_DNA"/>
</dbReference>